<protein>
    <submittedName>
        <fullName evidence="2">Uncharacterized protein</fullName>
    </submittedName>
</protein>
<dbReference type="Proteomes" id="UP000323917">
    <property type="component" value="Chromosome"/>
</dbReference>
<organism evidence="2 3">
    <name type="scientific">Bythopirellula goksoeyrii</name>
    <dbReference type="NCBI Taxonomy" id="1400387"/>
    <lineage>
        <taxon>Bacteria</taxon>
        <taxon>Pseudomonadati</taxon>
        <taxon>Planctomycetota</taxon>
        <taxon>Planctomycetia</taxon>
        <taxon>Pirellulales</taxon>
        <taxon>Lacipirellulaceae</taxon>
        <taxon>Bythopirellula</taxon>
    </lineage>
</organism>
<dbReference type="EMBL" id="CP042913">
    <property type="protein sequence ID" value="QEG36249.1"/>
    <property type="molecule type" value="Genomic_DNA"/>
</dbReference>
<dbReference type="RefSeq" id="WP_148074623.1">
    <property type="nucleotide sequence ID" value="NZ_CP042913.1"/>
</dbReference>
<proteinExistence type="predicted"/>
<dbReference type="KEGG" id="bgok:Pr1d_35610"/>
<dbReference type="AlphaFoldDB" id="A0A5B9QEE4"/>
<evidence type="ECO:0000313" key="2">
    <source>
        <dbReference type="EMBL" id="QEG36249.1"/>
    </source>
</evidence>
<evidence type="ECO:0000313" key="3">
    <source>
        <dbReference type="Proteomes" id="UP000323917"/>
    </source>
</evidence>
<name>A0A5B9QEE4_9BACT</name>
<evidence type="ECO:0000256" key="1">
    <source>
        <dbReference type="SAM" id="MobiDB-lite"/>
    </source>
</evidence>
<gene>
    <name evidence="2" type="ORF">Pr1d_35610</name>
</gene>
<keyword evidence="3" id="KW-1185">Reference proteome</keyword>
<sequence length="106" mass="12007">MAKKRPFSEAVRRRNIQGALWQNFDGNGNPFYTPSVTRSYKDQNDQWQNEVLHVPLDDIPRVIAVLQEMETKAYEQMQVDYATRSTNGDSEAQVPVGAGAAESDNF</sequence>
<reference evidence="2 3" key="1">
    <citation type="submission" date="2019-08" db="EMBL/GenBank/DDBJ databases">
        <title>Deep-cultivation of Planctomycetes and their phenomic and genomic characterization uncovers novel biology.</title>
        <authorList>
            <person name="Wiegand S."/>
            <person name="Jogler M."/>
            <person name="Boedeker C."/>
            <person name="Pinto D."/>
            <person name="Vollmers J."/>
            <person name="Rivas-Marin E."/>
            <person name="Kohn T."/>
            <person name="Peeters S.H."/>
            <person name="Heuer A."/>
            <person name="Rast P."/>
            <person name="Oberbeckmann S."/>
            <person name="Bunk B."/>
            <person name="Jeske O."/>
            <person name="Meyerdierks A."/>
            <person name="Storesund J.E."/>
            <person name="Kallscheuer N."/>
            <person name="Luecker S."/>
            <person name="Lage O.M."/>
            <person name="Pohl T."/>
            <person name="Merkel B.J."/>
            <person name="Hornburger P."/>
            <person name="Mueller R.-W."/>
            <person name="Bruemmer F."/>
            <person name="Labrenz M."/>
            <person name="Spormann A.M."/>
            <person name="Op den Camp H."/>
            <person name="Overmann J."/>
            <person name="Amann R."/>
            <person name="Jetten M.S.M."/>
            <person name="Mascher T."/>
            <person name="Medema M.H."/>
            <person name="Devos D.P."/>
            <person name="Kaster A.-K."/>
            <person name="Ovreas L."/>
            <person name="Rohde M."/>
            <person name="Galperin M.Y."/>
            <person name="Jogler C."/>
        </authorList>
    </citation>
    <scope>NUCLEOTIDE SEQUENCE [LARGE SCALE GENOMIC DNA]</scope>
    <source>
        <strain evidence="2 3">Pr1d</strain>
    </source>
</reference>
<feature type="region of interest" description="Disordered" evidence="1">
    <location>
        <begin position="84"/>
        <end position="106"/>
    </location>
</feature>
<accession>A0A5B9QEE4</accession>
<dbReference type="OrthoDB" id="300693at2"/>